<reference evidence="3 5" key="1">
    <citation type="journal article" date="2016" name="Mol. Biol. Evol.">
        <title>Comparative Genomics of Early-Diverging Mushroom-Forming Fungi Provides Insights into the Origins of Lignocellulose Decay Capabilities.</title>
        <authorList>
            <person name="Nagy L.G."/>
            <person name="Riley R."/>
            <person name="Tritt A."/>
            <person name="Adam C."/>
            <person name="Daum C."/>
            <person name="Floudas D."/>
            <person name="Sun H."/>
            <person name="Yadav J.S."/>
            <person name="Pangilinan J."/>
            <person name="Larsson K.H."/>
            <person name="Matsuura K."/>
            <person name="Barry K."/>
            <person name="Labutti K."/>
            <person name="Kuo R."/>
            <person name="Ohm R.A."/>
            <person name="Bhattacharya S.S."/>
            <person name="Shirouzu T."/>
            <person name="Yoshinaga Y."/>
            <person name="Martin F.M."/>
            <person name="Grigoriev I.V."/>
            <person name="Hibbett D.S."/>
        </authorList>
    </citation>
    <scope>NUCLEOTIDE SEQUENCE [LARGE SCALE GENOMIC DNA]</scope>
    <source>
        <strain evidence="3 5">CBS 109695</strain>
    </source>
</reference>
<dbReference type="InterPro" id="IPR007112">
    <property type="entry name" value="Expansin/allergen_DPBB_dom"/>
</dbReference>
<gene>
    <name evidence="3" type="ORF">FIBSPDRAFT_806911</name>
    <name evidence="4" type="ORF">FIBSPDRAFT_842245</name>
</gene>
<keyword evidence="5" id="KW-1185">Reference proteome</keyword>
<dbReference type="PROSITE" id="PS50842">
    <property type="entry name" value="EXPANSIN_EG45"/>
    <property type="match status" value="1"/>
</dbReference>
<feature type="chain" id="PRO_5007997475" description="Expansin-like EG45 domain-containing protein" evidence="1">
    <location>
        <begin position="18"/>
        <end position="253"/>
    </location>
</feature>
<dbReference type="Gene3D" id="2.40.40.10">
    <property type="entry name" value="RlpA-like domain"/>
    <property type="match status" value="1"/>
</dbReference>
<proteinExistence type="predicted"/>
<organism evidence="3 5">
    <name type="scientific">Athelia psychrophila</name>
    <dbReference type="NCBI Taxonomy" id="1759441"/>
    <lineage>
        <taxon>Eukaryota</taxon>
        <taxon>Fungi</taxon>
        <taxon>Dikarya</taxon>
        <taxon>Basidiomycota</taxon>
        <taxon>Agaricomycotina</taxon>
        <taxon>Agaricomycetes</taxon>
        <taxon>Agaricomycetidae</taxon>
        <taxon>Atheliales</taxon>
        <taxon>Atheliaceae</taxon>
        <taxon>Athelia</taxon>
    </lineage>
</organism>
<keyword evidence="1" id="KW-0732">Signal</keyword>
<evidence type="ECO:0000259" key="2">
    <source>
        <dbReference type="PROSITE" id="PS50842"/>
    </source>
</evidence>
<dbReference type="SUPFAM" id="SSF50685">
    <property type="entry name" value="Barwin-like endoglucanases"/>
    <property type="match status" value="1"/>
</dbReference>
<dbReference type="STRING" id="436010.A0A167UUW3"/>
<dbReference type="Pfam" id="PF22514">
    <property type="entry name" value="EXPB1_D1"/>
    <property type="match status" value="1"/>
</dbReference>
<evidence type="ECO:0000256" key="1">
    <source>
        <dbReference type="SAM" id="SignalP"/>
    </source>
</evidence>
<evidence type="ECO:0000313" key="5">
    <source>
        <dbReference type="Proteomes" id="UP000076532"/>
    </source>
</evidence>
<dbReference type="EMBL" id="KV417792">
    <property type="protein sequence ID" value="KZP06334.1"/>
    <property type="molecule type" value="Genomic_DNA"/>
</dbReference>
<dbReference type="AlphaFoldDB" id="A0A167UUW3"/>
<evidence type="ECO:0000313" key="3">
    <source>
        <dbReference type="EMBL" id="KZP04327.1"/>
    </source>
</evidence>
<evidence type="ECO:0000313" key="4">
    <source>
        <dbReference type="EMBL" id="KZP06334.1"/>
    </source>
</evidence>
<accession>A0A167UUW3</accession>
<protein>
    <recommendedName>
        <fullName evidence="2">Expansin-like EG45 domain-containing protein</fullName>
    </recommendedName>
</protein>
<dbReference type="Proteomes" id="UP000076532">
    <property type="component" value="Unassembled WGS sequence"/>
</dbReference>
<dbReference type="OrthoDB" id="5823761at2759"/>
<name>A0A167UUW3_9AGAM</name>
<sequence>MMISYTLILAFAATVSSQWIDYPDTGLATMSHYGGLSNTTAASCGCEPLTANYATAALSQMAYGSSSAFGPACGKCFNLTLLNTIASDPPWNLTDAQKKSVIVKITDLCPLSKDGWCDGTQNKLNDGGHQMNFDLAYPSNAIPTDFYPTNASYYGYDDFGVWNISYSVVSCVSDWAGATDVSAQGIVTGLDSSGGCCPTDPTVEGNTTCASYSDEHNLSPDSLPSGALPIMTTPWALSVGVGAVVLSRWLVGF</sequence>
<dbReference type="InterPro" id="IPR036908">
    <property type="entry name" value="RlpA-like_sf"/>
</dbReference>
<dbReference type="EMBL" id="KV417935">
    <property type="protein sequence ID" value="KZP04327.1"/>
    <property type="molecule type" value="Genomic_DNA"/>
</dbReference>
<feature type="domain" description="Expansin-like EG45" evidence="2">
    <location>
        <begin position="41"/>
        <end position="171"/>
    </location>
</feature>
<feature type="signal peptide" evidence="1">
    <location>
        <begin position="1"/>
        <end position="17"/>
    </location>
</feature>